<evidence type="ECO:0000256" key="1">
    <source>
        <dbReference type="ARBA" id="ARBA00023002"/>
    </source>
</evidence>
<reference evidence="3 4" key="1">
    <citation type="submission" date="2019-01" db="EMBL/GenBank/DDBJ databases">
        <authorList>
            <person name="Chen W.-M."/>
        </authorList>
    </citation>
    <scope>NUCLEOTIDE SEQUENCE [LARGE SCALE GENOMIC DNA]</scope>
    <source>
        <strain evidence="3 4">CCP-7</strain>
    </source>
</reference>
<dbReference type="AlphaFoldDB" id="A0A437M5R4"/>
<dbReference type="PANTHER" id="PTHR43244">
    <property type="match status" value="1"/>
</dbReference>
<evidence type="ECO:0000313" key="3">
    <source>
        <dbReference type="EMBL" id="RVT92895.1"/>
    </source>
</evidence>
<dbReference type="RefSeq" id="WP_127740965.1">
    <property type="nucleotide sequence ID" value="NZ_SACN01000001.1"/>
</dbReference>
<name>A0A437M5R4_9SPHN</name>
<dbReference type="NCBIfam" id="TIGR03557">
    <property type="entry name" value="F420_G6P_family"/>
    <property type="match status" value="1"/>
</dbReference>
<keyword evidence="4" id="KW-1185">Reference proteome</keyword>
<feature type="domain" description="Luciferase-like" evidence="2">
    <location>
        <begin position="10"/>
        <end position="214"/>
    </location>
</feature>
<dbReference type="OrthoDB" id="180193at2"/>
<dbReference type="CDD" id="cd01097">
    <property type="entry name" value="Tetrahydromethanopterin_reductase"/>
    <property type="match status" value="1"/>
</dbReference>
<protein>
    <submittedName>
        <fullName evidence="3">TIGR03557 family F420-dependent LLM class oxidoreductase</fullName>
        <ecNumber evidence="3">1.-.-.-</ecNumber>
    </submittedName>
</protein>
<dbReference type="InterPro" id="IPR050564">
    <property type="entry name" value="F420-G6PD/mer"/>
</dbReference>
<evidence type="ECO:0000259" key="2">
    <source>
        <dbReference type="Pfam" id="PF00296"/>
    </source>
</evidence>
<accession>A0A437M5R4</accession>
<dbReference type="PANTHER" id="PTHR43244:SF1">
    <property type="entry name" value="5,10-METHYLENETETRAHYDROMETHANOPTERIN REDUCTASE"/>
    <property type="match status" value="1"/>
</dbReference>
<dbReference type="Gene3D" id="3.20.20.30">
    <property type="entry name" value="Luciferase-like domain"/>
    <property type="match status" value="1"/>
</dbReference>
<evidence type="ECO:0000313" key="4">
    <source>
        <dbReference type="Proteomes" id="UP000282971"/>
    </source>
</evidence>
<gene>
    <name evidence="3" type="ORF">EOD43_02995</name>
</gene>
<dbReference type="GO" id="GO:0016705">
    <property type="term" value="F:oxidoreductase activity, acting on paired donors, with incorporation or reduction of molecular oxygen"/>
    <property type="evidence" value="ECO:0007669"/>
    <property type="project" value="InterPro"/>
</dbReference>
<organism evidence="3 4">
    <name type="scientific">Sphingomonas crocodyli</name>
    <dbReference type="NCBI Taxonomy" id="1979270"/>
    <lineage>
        <taxon>Bacteria</taxon>
        <taxon>Pseudomonadati</taxon>
        <taxon>Pseudomonadota</taxon>
        <taxon>Alphaproteobacteria</taxon>
        <taxon>Sphingomonadales</taxon>
        <taxon>Sphingomonadaceae</taxon>
        <taxon>Sphingomonas</taxon>
    </lineage>
</organism>
<comment type="caution">
    <text evidence="3">The sequence shown here is derived from an EMBL/GenBank/DDBJ whole genome shotgun (WGS) entry which is preliminary data.</text>
</comment>
<dbReference type="Pfam" id="PF00296">
    <property type="entry name" value="Bac_luciferase"/>
    <property type="match status" value="1"/>
</dbReference>
<dbReference type="InterPro" id="IPR011251">
    <property type="entry name" value="Luciferase-like_dom"/>
</dbReference>
<sequence length="318" mass="34558">MTKYGYKLMTEEHGPKELVRNAVLAEEAGFDFVSISDHFHPWLFSQGHSPFAWSVLGAIAHATSKIGIATGLTCPIIRYHPAIIAQAAATIAVMSDDRFTLAIGAGERLNEHVVGAHWPATIERHAMLGEAIDIFRLLWDGGARSWTGSYYDIDHAQIFEVPAKPIPIVVGVSGDHSVALAADKADGIMTTEPNAELVDGFRSQSAKKGPAYSEALLAWAPTKEKGLEIAHERFRFSGLGWAVNSELPTVEGFEAATQYIRPEDLADSLSAGPDVGPHVDQVRKYTAANYDHVVLTSPGPDQEGFIRFFKDELRPALG</sequence>
<dbReference type="InterPro" id="IPR019945">
    <property type="entry name" value="F420_G6P_DH-rel"/>
</dbReference>
<dbReference type="InterPro" id="IPR036661">
    <property type="entry name" value="Luciferase-like_sf"/>
</dbReference>
<dbReference type="EC" id="1.-.-.-" evidence="3"/>
<dbReference type="Proteomes" id="UP000282971">
    <property type="component" value="Unassembled WGS sequence"/>
</dbReference>
<dbReference type="SUPFAM" id="SSF51679">
    <property type="entry name" value="Bacterial luciferase-like"/>
    <property type="match status" value="1"/>
</dbReference>
<proteinExistence type="predicted"/>
<keyword evidence="1 3" id="KW-0560">Oxidoreductase</keyword>
<dbReference type="EMBL" id="SACN01000001">
    <property type="protein sequence ID" value="RVT92895.1"/>
    <property type="molecule type" value="Genomic_DNA"/>
</dbReference>